<dbReference type="EC" id="2.4.-.-" evidence="11"/>
<sequence length="349" mass="39065">MSDSSSTVAPVPGVRDPAPADGEFVAEGRRSVQFLLPVYDEEEGIEHFHAELASTVAVLEDRYDVSFLYVDDGSADSSLEKLIELREHDERVCVVSFSRNFGHQKAITAALDMCEADAAIIMDTDLQDPPRVALELVEKWEQGVDVVYAQRRTREDSRFKRFSADAYYRLLARMASIEIPRNTGDFRLMDRRVVLELRKYREQNRFMRGLVSYVGFRQEAVLFDRDARFAGATGYPLKKMLRFAGDGIFGFSTVPLQVISRVGYFVSFLSVLGAVYALGVKLFAPESSVPGWAFLSIVVLLIGGIQITMLGILGAYVGRTYAEVQRRPLYSVQMVAGSPSGVVRRGERR</sequence>
<keyword evidence="4 11" id="KW-0808">Transferase</keyword>
<evidence type="ECO:0000256" key="1">
    <source>
        <dbReference type="ARBA" id="ARBA00004141"/>
    </source>
</evidence>
<dbReference type="Proteomes" id="UP001596098">
    <property type="component" value="Unassembled WGS sequence"/>
</dbReference>
<comment type="caution">
    <text evidence="11">The sequence shown here is derived from an EMBL/GenBank/DDBJ whole genome shotgun (WGS) entry which is preliminary data.</text>
</comment>
<evidence type="ECO:0000256" key="5">
    <source>
        <dbReference type="ARBA" id="ARBA00022692"/>
    </source>
</evidence>
<feature type="transmembrane region" description="Helical" evidence="9">
    <location>
        <begin position="292"/>
        <end position="317"/>
    </location>
</feature>
<keyword evidence="3 11" id="KW-0328">Glycosyltransferase</keyword>
<organism evidence="11 12">
    <name type="scientific">Nocardioides yefusunii</name>
    <dbReference type="NCBI Taxonomy" id="2500546"/>
    <lineage>
        <taxon>Bacteria</taxon>
        <taxon>Bacillati</taxon>
        <taxon>Actinomycetota</taxon>
        <taxon>Actinomycetes</taxon>
        <taxon>Propionibacteriales</taxon>
        <taxon>Nocardioidaceae</taxon>
        <taxon>Nocardioides</taxon>
    </lineage>
</organism>
<keyword evidence="6 9" id="KW-1133">Transmembrane helix</keyword>
<evidence type="ECO:0000256" key="6">
    <source>
        <dbReference type="ARBA" id="ARBA00022989"/>
    </source>
</evidence>
<dbReference type="Pfam" id="PF00535">
    <property type="entry name" value="Glycos_transf_2"/>
    <property type="match status" value="1"/>
</dbReference>
<evidence type="ECO:0000313" key="12">
    <source>
        <dbReference type="Proteomes" id="UP001596098"/>
    </source>
</evidence>
<keyword evidence="5 9" id="KW-0812">Transmembrane</keyword>
<proteinExistence type="inferred from homology"/>
<gene>
    <name evidence="11" type="ORF">ACFPWU_07385</name>
</gene>
<evidence type="ECO:0000256" key="4">
    <source>
        <dbReference type="ARBA" id="ARBA00022679"/>
    </source>
</evidence>
<evidence type="ECO:0000313" key="11">
    <source>
        <dbReference type="EMBL" id="MFC6153486.1"/>
    </source>
</evidence>
<evidence type="ECO:0000256" key="2">
    <source>
        <dbReference type="ARBA" id="ARBA00006739"/>
    </source>
</evidence>
<dbReference type="Gene3D" id="3.90.550.10">
    <property type="entry name" value="Spore Coat Polysaccharide Biosynthesis Protein SpsA, Chain A"/>
    <property type="match status" value="1"/>
</dbReference>
<dbReference type="InterPro" id="IPR001173">
    <property type="entry name" value="Glyco_trans_2-like"/>
</dbReference>
<comment type="similarity">
    <text evidence="2">Belongs to the glycosyltransferase 2 family.</text>
</comment>
<evidence type="ECO:0000256" key="8">
    <source>
        <dbReference type="SAM" id="MobiDB-lite"/>
    </source>
</evidence>
<evidence type="ECO:0000256" key="9">
    <source>
        <dbReference type="SAM" id="Phobius"/>
    </source>
</evidence>
<dbReference type="RefSeq" id="WP_128221303.1">
    <property type="nucleotide sequence ID" value="NZ_CP034929.1"/>
</dbReference>
<keyword evidence="12" id="KW-1185">Reference proteome</keyword>
<evidence type="ECO:0000256" key="3">
    <source>
        <dbReference type="ARBA" id="ARBA00022676"/>
    </source>
</evidence>
<feature type="region of interest" description="Disordered" evidence="8">
    <location>
        <begin position="1"/>
        <end position="20"/>
    </location>
</feature>
<keyword evidence="7 9" id="KW-0472">Membrane</keyword>
<evidence type="ECO:0000256" key="7">
    <source>
        <dbReference type="ARBA" id="ARBA00023136"/>
    </source>
</evidence>
<accession>A0ABW1QVL5</accession>
<dbReference type="SUPFAM" id="SSF53448">
    <property type="entry name" value="Nucleotide-diphospho-sugar transferases"/>
    <property type="match status" value="1"/>
</dbReference>
<reference evidence="12" key="1">
    <citation type="journal article" date="2019" name="Int. J. Syst. Evol. Microbiol.">
        <title>The Global Catalogue of Microorganisms (GCM) 10K type strain sequencing project: providing services to taxonomists for standard genome sequencing and annotation.</title>
        <authorList>
            <consortium name="The Broad Institute Genomics Platform"/>
            <consortium name="The Broad Institute Genome Sequencing Center for Infectious Disease"/>
            <person name="Wu L."/>
            <person name="Ma J."/>
        </authorList>
    </citation>
    <scope>NUCLEOTIDE SEQUENCE [LARGE SCALE GENOMIC DNA]</scope>
    <source>
        <strain evidence="12">DFY28</strain>
    </source>
</reference>
<dbReference type="InterPro" id="IPR029044">
    <property type="entry name" value="Nucleotide-diphossugar_trans"/>
</dbReference>
<feature type="transmembrane region" description="Helical" evidence="9">
    <location>
        <begin position="262"/>
        <end position="280"/>
    </location>
</feature>
<dbReference type="EMBL" id="JBHSQI010000003">
    <property type="protein sequence ID" value="MFC6153486.1"/>
    <property type="molecule type" value="Genomic_DNA"/>
</dbReference>
<evidence type="ECO:0000259" key="10">
    <source>
        <dbReference type="Pfam" id="PF00535"/>
    </source>
</evidence>
<protein>
    <submittedName>
        <fullName evidence="11">Glycosyltransferase family 2 protein</fullName>
        <ecNumber evidence="11">2.4.-.-</ecNumber>
    </submittedName>
</protein>
<dbReference type="CDD" id="cd04187">
    <property type="entry name" value="DPM1_like_bac"/>
    <property type="match status" value="1"/>
</dbReference>
<dbReference type="InterPro" id="IPR050256">
    <property type="entry name" value="Glycosyltransferase_2"/>
</dbReference>
<dbReference type="PANTHER" id="PTHR48090:SF1">
    <property type="entry name" value="PROPHAGE BACTOPRENOL GLUCOSYL TRANSFERASE HOMOLOG"/>
    <property type="match status" value="1"/>
</dbReference>
<feature type="domain" description="Glycosyltransferase 2-like" evidence="10">
    <location>
        <begin position="36"/>
        <end position="195"/>
    </location>
</feature>
<comment type="subcellular location">
    <subcellularLocation>
        <location evidence="1">Membrane</location>
        <topology evidence="1">Multi-pass membrane protein</topology>
    </subcellularLocation>
</comment>
<name>A0ABW1QVL5_9ACTN</name>
<dbReference type="PANTHER" id="PTHR48090">
    <property type="entry name" value="UNDECAPRENYL-PHOSPHATE 4-DEOXY-4-FORMAMIDO-L-ARABINOSE TRANSFERASE-RELATED"/>
    <property type="match status" value="1"/>
</dbReference>
<dbReference type="GO" id="GO:0016757">
    <property type="term" value="F:glycosyltransferase activity"/>
    <property type="evidence" value="ECO:0007669"/>
    <property type="project" value="UniProtKB-KW"/>
</dbReference>